<evidence type="ECO:0000256" key="6">
    <source>
        <dbReference type="ARBA" id="ARBA00022840"/>
    </source>
</evidence>
<sequence length="375" mass="42955">MDNDIPDILRDYKLATRLDKRHTIHIFDDPDAPPSSPQRLEHWKQSRFLGRGGQGRVVLQTCASGSRSYTERAVKIIQLEDGGTRRRYVRELETIIKFSHDKYARYFVKMLGWYETHDSLCIAMEYLPAGDLQTYVVEHPPLAENHCCQITSQILSGLALMHKEGFAHRDVKPQVFQSQNLKFHDLEVSHPCTWWIKLADFGISKRLGATSSSGSTAVIGSLQYMAPELFDKAGVSDFSYRAADMWALGVTTFFILTKTVPFQDLHSVFQYARSPGIPFPGSSLHDCQVSVEGQAFIRAIMRPDPEQRFDSEAAVLHEWIRAWFPEKPPRIEVHSGQVQPLWPLKHLLTIVDRQYHLPREVLSRMRIGWQQISPA</sequence>
<evidence type="ECO:0000313" key="11">
    <source>
        <dbReference type="Proteomes" id="UP000738349"/>
    </source>
</evidence>
<dbReference type="GO" id="GO:0005524">
    <property type="term" value="F:ATP binding"/>
    <property type="evidence" value="ECO:0007669"/>
    <property type="project" value="UniProtKB-KW"/>
</dbReference>
<dbReference type="Proteomes" id="UP000738349">
    <property type="component" value="Unassembled WGS sequence"/>
</dbReference>
<proteinExistence type="predicted"/>
<evidence type="ECO:0000256" key="4">
    <source>
        <dbReference type="ARBA" id="ARBA00022741"/>
    </source>
</evidence>
<dbReference type="InterPro" id="IPR053235">
    <property type="entry name" value="Ser_Thr_kinase"/>
</dbReference>
<dbReference type="GO" id="GO:0005737">
    <property type="term" value="C:cytoplasm"/>
    <property type="evidence" value="ECO:0007669"/>
    <property type="project" value="TreeGrafter"/>
</dbReference>
<evidence type="ECO:0000256" key="2">
    <source>
        <dbReference type="ARBA" id="ARBA00022527"/>
    </source>
</evidence>
<dbReference type="GO" id="GO:0004674">
    <property type="term" value="F:protein serine/threonine kinase activity"/>
    <property type="evidence" value="ECO:0007669"/>
    <property type="project" value="UniProtKB-KW"/>
</dbReference>
<keyword evidence="11" id="KW-1185">Reference proteome</keyword>
<evidence type="ECO:0000313" key="10">
    <source>
        <dbReference type="EMBL" id="KAH7129094.1"/>
    </source>
</evidence>
<dbReference type="EC" id="2.7.11.1" evidence="1"/>
<evidence type="ECO:0000256" key="7">
    <source>
        <dbReference type="ARBA" id="ARBA00047899"/>
    </source>
</evidence>
<protein>
    <recommendedName>
        <fullName evidence="1">non-specific serine/threonine protein kinase</fullName>
        <ecNumber evidence="1">2.7.11.1</ecNumber>
    </recommendedName>
</protein>
<evidence type="ECO:0000256" key="8">
    <source>
        <dbReference type="ARBA" id="ARBA00048679"/>
    </source>
</evidence>
<dbReference type="PANTHER" id="PTHR24361">
    <property type="entry name" value="MITOGEN-ACTIVATED KINASE KINASE KINASE"/>
    <property type="match status" value="1"/>
</dbReference>
<dbReference type="SUPFAM" id="SSF56112">
    <property type="entry name" value="Protein kinase-like (PK-like)"/>
    <property type="match status" value="1"/>
</dbReference>
<keyword evidence="5 10" id="KW-0418">Kinase</keyword>
<dbReference type="EMBL" id="JAGMUV010000018">
    <property type="protein sequence ID" value="KAH7129094.1"/>
    <property type="molecule type" value="Genomic_DNA"/>
</dbReference>
<evidence type="ECO:0000256" key="3">
    <source>
        <dbReference type="ARBA" id="ARBA00022679"/>
    </source>
</evidence>
<dbReference type="AlphaFoldDB" id="A0A9P9IS54"/>
<keyword evidence="4" id="KW-0547">Nucleotide-binding</keyword>
<evidence type="ECO:0000256" key="1">
    <source>
        <dbReference type="ARBA" id="ARBA00012513"/>
    </source>
</evidence>
<keyword evidence="2" id="KW-0723">Serine/threonine-protein kinase</keyword>
<dbReference type="InterPro" id="IPR011009">
    <property type="entry name" value="Kinase-like_dom_sf"/>
</dbReference>
<comment type="caution">
    <text evidence="10">The sequence shown here is derived from an EMBL/GenBank/DDBJ whole genome shotgun (WGS) entry which is preliminary data.</text>
</comment>
<comment type="catalytic activity">
    <reaction evidence="8">
        <text>L-seryl-[protein] + ATP = O-phospho-L-seryl-[protein] + ADP + H(+)</text>
        <dbReference type="Rhea" id="RHEA:17989"/>
        <dbReference type="Rhea" id="RHEA-COMP:9863"/>
        <dbReference type="Rhea" id="RHEA-COMP:11604"/>
        <dbReference type="ChEBI" id="CHEBI:15378"/>
        <dbReference type="ChEBI" id="CHEBI:29999"/>
        <dbReference type="ChEBI" id="CHEBI:30616"/>
        <dbReference type="ChEBI" id="CHEBI:83421"/>
        <dbReference type="ChEBI" id="CHEBI:456216"/>
        <dbReference type="EC" id="2.7.11.1"/>
    </reaction>
</comment>
<dbReference type="PANTHER" id="PTHR24361:SF433">
    <property type="entry name" value="PROTEIN KINASE DOMAIN-CONTAINING PROTEIN"/>
    <property type="match status" value="1"/>
</dbReference>
<dbReference type="Gene3D" id="1.10.510.10">
    <property type="entry name" value="Transferase(Phosphotransferase) domain 1"/>
    <property type="match status" value="1"/>
</dbReference>
<organism evidence="10 11">
    <name type="scientific">Dactylonectria macrodidyma</name>
    <dbReference type="NCBI Taxonomy" id="307937"/>
    <lineage>
        <taxon>Eukaryota</taxon>
        <taxon>Fungi</taxon>
        <taxon>Dikarya</taxon>
        <taxon>Ascomycota</taxon>
        <taxon>Pezizomycotina</taxon>
        <taxon>Sordariomycetes</taxon>
        <taxon>Hypocreomycetidae</taxon>
        <taxon>Hypocreales</taxon>
        <taxon>Nectriaceae</taxon>
        <taxon>Dactylonectria</taxon>
    </lineage>
</organism>
<dbReference type="InterPro" id="IPR000719">
    <property type="entry name" value="Prot_kinase_dom"/>
</dbReference>
<keyword evidence="6" id="KW-0067">ATP-binding</keyword>
<evidence type="ECO:0000256" key="5">
    <source>
        <dbReference type="ARBA" id="ARBA00022777"/>
    </source>
</evidence>
<keyword evidence="3" id="KW-0808">Transferase</keyword>
<comment type="catalytic activity">
    <reaction evidence="7">
        <text>L-threonyl-[protein] + ATP = O-phospho-L-threonyl-[protein] + ADP + H(+)</text>
        <dbReference type="Rhea" id="RHEA:46608"/>
        <dbReference type="Rhea" id="RHEA-COMP:11060"/>
        <dbReference type="Rhea" id="RHEA-COMP:11605"/>
        <dbReference type="ChEBI" id="CHEBI:15378"/>
        <dbReference type="ChEBI" id="CHEBI:30013"/>
        <dbReference type="ChEBI" id="CHEBI:30616"/>
        <dbReference type="ChEBI" id="CHEBI:61977"/>
        <dbReference type="ChEBI" id="CHEBI:456216"/>
        <dbReference type="EC" id="2.7.11.1"/>
    </reaction>
</comment>
<dbReference type="PROSITE" id="PS50011">
    <property type="entry name" value="PROTEIN_KINASE_DOM"/>
    <property type="match status" value="1"/>
</dbReference>
<feature type="domain" description="Protein kinase" evidence="9">
    <location>
        <begin position="43"/>
        <end position="320"/>
    </location>
</feature>
<reference evidence="10" key="1">
    <citation type="journal article" date="2021" name="Nat. Commun.">
        <title>Genetic determinants of endophytism in the Arabidopsis root mycobiome.</title>
        <authorList>
            <person name="Mesny F."/>
            <person name="Miyauchi S."/>
            <person name="Thiergart T."/>
            <person name="Pickel B."/>
            <person name="Atanasova L."/>
            <person name="Karlsson M."/>
            <person name="Huettel B."/>
            <person name="Barry K.W."/>
            <person name="Haridas S."/>
            <person name="Chen C."/>
            <person name="Bauer D."/>
            <person name="Andreopoulos W."/>
            <person name="Pangilinan J."/>
            <person name="LaButti K."/>
            <person name="Riley R."/>
            <person name="Lipzen A."/>
            <person name="Clum A."/>
            <person name="Drula E."/>
            <person name="Henrissat B."/>
            <person name="Kohler A."/>
            <person name="Grigoriev I.V."/>
            <person name="Martin F.M."/>
            <person name="Hacquard S."/>
        </authorList>
    </citation>
    <scope>NUCLEOTIDE SEQUENCE</scope>
    <source>
        <strain evidence="10">MPI-CAGE-AT-0147</strain>
    </source>
</reference>
<dbReference type="Pfam" id="PF00069">
    <property type="entry name" value="Pkinase"/>
    <property type="match status" value="1"/>
</dbReference>
<gene>
    <name evidence="10" type="ORF">EDB81DRAFT_661491</name>
</gene>
<evidence type="ECO:0000259" key="9">
    <source>
        <dbReference type="PROSITE" id="PS50011"/>
    </source>
</evidence>
<accession>A0A9P9IS54</accession>
<dbReference type="OrthoDB" id="10252171at2759"/>
<name>A0A9P9IS54_9HYPO</name>